<organism evidence="2 3">
    <name type="scientific">Granulicella sibirica</name>
    <dbReference type="NCBI Taxonomy" id="2479048"/>
    <lineage>
        <taxon>Bacteria</taxon>
        <taxon>Pseudomonadati</taxon>
        <taxon>Acidobacteriota</taxon>
        <taxon>Terriglobia</taxon>
        <taxon>Terriglobales</taxon>
        <taxon>Acidobacteriaceae</taxon>
        <taxon>Granulicella</taxon>
    </lineage>
</organism>
<keyword evidence="3" id="KW-1185">Reference proteome</keyword>
<name>A0A4Q0SYK6_9BACT</name>
<sequence>METVALKELGDPGAVPPSEDADAEPECAPVFVGEVLECDDHGLDH</sequence>
<evidence type="ECO:0000256" key="1">
    <source>
        <dbReference type="SAM" id="MobiDB-lite"/>
    </source>
</evidence>
<gene>
    <name evidence="2" type="ORF">GRAN_3703</name>
</gene>
<dbReference type="EMBL" id="RDSM01000003">
    <property type="protein sequence ID" value="RXH54599.1"/>
    <property type="molecule type" value="Genomic_DNA"/>
</dbReference>
<evidence type="ECO:0000313" key="2">
    <source>
        <dbReference type="EMBL" id="RXH54599.1"/>
    </source>
</evidence>
<dbReference type="Proteomes" id="UP000289437">
    <property type="component" value="Unassembled WGS sequence"/>
</dbReference>
<protein>
    <submittedName>
        <fullName evidence="2">Uncharacterized protein</fullName>
    </submittedName>
</protein>
<evidence type="ECO:0000313" key="3">
    <source>
        <dbReference type="Proteomes" id="UP000289437"/>
    </source>
</evidence>
<reference evidence="3" key="2">
    <citation type="submission" date="2019-02" db="EMBL/GenBank/DDBJ databases">
        <title>Granulicella sibirica sp. nov., a psychrotolerant acidobacterium isolated from an organic soil layer in forested tundra, West Siberia.</title>
        <authorList>
            <person name="Oshkin I.Y."/>
            <person name="Kulichevskaya I.S."/>
            <person name="Rijpstra W.I.C."/>
            <person name="Sinninghe Damste J.S."/>
            <person name="Rakitin A.L."/>
            <person name="Ravin N.V."/>
            <person name="Dedysh S.N."/>
        </authorList>
    </citation>
    <scope>NUCLEOTIDE SEQUENCE [LARGE SCALE GENOMIC DNA]</scope>
    <source>
        <strain evidence="3">AF10</strain>
    </source>
</reference>
<feature type="region of interest" description="Disordered" evidence="1">
    <location>
        <begin position="1"/>
        <end position="25"/>
    </location>
</feature>
<reference evidence="2 3" key="1">
    <citation type="submission" date="2018-11" db="EMBL/GenBank/DDBJ databases">
        <authorList>
            <person name="Mardanov A.V."/>
            <person name="Ravin N.V."/>
            <person name="Dedysh S.N."/>
        </authorList>
    </citation>
    <scope>NUCLEOTIDE SEQUENCE [LARGE SCALE GENOMIC DNA]</scope>
    <source>
        <strain evidence="2 3">AF10</strain>
    </source>
</reference>
<accession>A0A4Q0SYK6</accession>
<comment type="caution">
    <text evidence="2">The sequence shown here is derived from an EMBL/GenBank/DDBJ whole genome shotgun (WGS) entry which is preliminary data.</text>
</comment>
<proteinExistence type="predicted"/>
<dbReference type="AlphaFoldDB" id="A0A4Q0SYK6"/>